<gene>
    <name evidence="2" type="ORF">HWN40_12800</name>
</gene>
<sequence>MELLAFIGSAMLFTVFALTVLFILVAVSSRLAMLTLLVIPILAVIILPGTSVAFLSYRHFLFADGLVPVNNFHILLVIWSTLMGIIISTEFLTWYLKTGKRKRSGEQKATQSPEIKKILNAGVLRLRAVLAKRN</sequence>
<keyword evidence="1" id="KW-0812">Transmembrane</keyword>
<accession>A0A7D5E981</accession>
<feature type="transmembrane region" description="Helical" evidence="1">
    <location>
        <begin position="74"/>
        <end position="96"/>
    </location>
</feature>
<keyword evidence="1" id="KW-1133">Transmembrane helix</keyword>
<name>A0A7D5E981_9EURY</name>
<feature type="transmembrane region" description="Helical" evidence="1">
    <location>
        <begin position="6"/>
        <end position="27"/>
    </location>
</feature>
<feature type="transmembrane region" description="Helical" evidence="1">
    <location>
        <begin position="34"/>
        <end position="54"/>
    </location>
</feature>
<evidence type="ECO:0000313" key="3">
    <source>
        <dbReference type="Proteomes" id="UP000509594"/>
    </source>
</evidence>
<evidence type="ECO:0000256" key="1">
    <source>
        <dbReference type="SAM" id="Phobius"/>
    </source>
</evidence>
<dbReference type="EMBL" id="CP058215">
    <property type="protein sequence ID" value="QLC51038.1"/>
    <property type="molecule type" value="Genomic_DNA"/>
</dbReference>
<evidence type="ECO:0000313" key="2">
    <source>
        <dbReference type="EMBL" id="QLC51038.1"/>
    </source>
</evidence>
<proteinExistence type="predicted"/>
<dbReference type="GeneID" id="55822569"/>
<dbReference type="AlphaFoldDB" id="A0A7D5E981"/>
<dbReference type="Proteomes" id="UP000509594">
    <property type="component" value="Chromosome"/>
</dbReference>
<reference evidence="2 3" key="1">
    <citation type="submission" date="2020-06" db="EMBL/GenBank/DDBJ databases">
        <title>Methanolobus halotolerans sp. nov., isolated from a saline lake Tus in Siberia.</title>
        <authorList>
            <person name="Shen Y."/>
            <person name="Chen S.-C."/>
            <person name="Lai M.-C."/>
            <person name="Huang H.-H."/>
            <person name="Chiu H.-H."/>
            <person name="Tang S.-L."/>
            <person name="Rogozin D.Y."/>
            <person name="Degermendzhy A.G."/>
        </authorList>
    </citation>
    <scope>NUCLEOTIDE SEQUENCE [LARGE SCALE GENOMIC DNA]</scope>
    <source>
        <strain evidence="2 3">DSM 21339</strain>
    </source>
</reference>
<keyword evidence="1" id="KW-0472">Membrane</keyword>
<keyword evidence="3" id="KW-1185">Reference proteome</keyword>
<protein>
    <submittedName>
        <fullName evidence="2">Uncharacterized protein</fullName>
    </submittedName>
</protein>
<organism evidence="2 3">
    <name type="scientific">Methanolobus zinderi</name>
    <dbReference type="NCBI Taxonomy" id="536044"/>
    <lineage>
        <taxon>Archaea</taxon>
        <taxon>Methanobacteriati</taxon>
        <taxon>Methanobacteriota</taxon>
        <taxon>Stenosarchaea group</taxon>
        <taxon>Methanomicrobia</taxon>
        <taxon>Methanosarcinales</taxon>
        <taxon>Methanosarcinaceae</taxon>
        <taxon>Methanolobus</taxon>
    </lineage>
</organism>
<dbReference type="OrthoDB" id="142727at2157"/>
<dbReference type="KEGG" id="mzi:HWN40_12800"/>
<dbReference type="RefSeq" id="WP_176966093.1">
    <property type="nucleotide sequence ID" value="NZ_CP058215.1"/>
</dbReference>